<protein>
    <recommendedName>
        <fullName evidence="3">CRISPR system Cms protein Csm5</fullName>
    </recommendedName>
    <alternativeName>
        <fullName evidence="6">CRISPR type III A-associated protein Csm5</fullName>
    </alternativeName>
</protein>
<keyword evidence="9" id="KW-1185">Reference proteome</keyword>
<dbReference type="PANTHER" id="PTHR38007:SF1">
    <property type="entry name" value="CRISPR SYSTEM CMS PROTEIN CSM5"/>
    <property type="match status" value="1"/>
</dbReference>
<keyword evidence="4" id="KW-0694">RNA-binding</keyword>
<dbReference type="OrthoDB" id="24360at2"/>
<dbReference type="PANTHER" id="PTHR38007">
    <property type="entry name" value="CRISPR SYSTEM CMS PROTEIN CSM5"/>
    <property type="match status" value="1"/>
</dbReference>
<accession>A0A2C6MI36</accession>
<evidence type="ECO:0000256" key="2">
    <source>
        <dbReference type="ARBA" id="ARBA00006680"/>
    </source>
</evidence>
<evidence type="ECO:0000256" key="1">
    <source>
        <dbReference type="ARBA" id="ARBA00003088"/>
    </source>
</evidence>
<comment type="caution">
    <text evidence="8">The sequence shown here is derived from an EMBL/GenBank/DDBJ whole genome shotgun (WGS) entry which is preliminary data.</text>
</comment>
<dbReference type="Pfam" id="PF03787">
    <property type="entry name" value="RAMPs"/>
    <property type="match status" value="1"/>
</dbReference>
<evidence type="ECO:0000313" key="8">
    <source>
        <dbReference type="EMBL" id="PHJ39183.1"/>
    </source>
</evidence>
<keyword evidence="5" id="KW-0051">Antiviral defense</keyword>
<evidence type="ECO:0000259" key="7">
    <source>
        <dbReference type="Pfam" id="PF03787"/>
    </source>
</evidence>
<dbReference type="Proteomes" id="UP000222564">
    <property type="component" value="Unassembled WGS sequence"/>
</dbReference>
<evidence type="ECO:0000256" key="4">
    <source>
        <dbReference type="ARBA" id="ARBA00022884"/>
    </source>
</evidence>
<dbReference type="GO" id="GO:0051607">
    <property type="term" value="P:defense response to virus"/>
    <property type="evidence" value="ECO:0007669"/>
    <property type="project" value="UniProtKB-KW"/>
</dbReference>
<evidence type="ECO:0000256" key="5">
    <source>
        <dbReference type="ARBA" id="ARBA00023118"/>
    </source>
</evidence>
<dbReference type="GO" id="GO:0003723">
    <property type="term" value="F:RNA binding"/>
    <property type="evidence" value="ECO:0007669"/>
    <property type="project" value="UniProtKB-KW"/>
</dbReference>
<proteinExistence type="inferred from homology"/>
<evidence type="ECO:0000256" key="3">
    <source>
        <dbReference type="ARBA" id="ARBA00016113"/>
    </source>
</evidence>
<comment type="function">
    <text evidence="1">This subunit might be involved in maturation of a crRNA intermediate to its mature form.</text>
</comment>
<dbReference type="RefSeq" id="WP_099082399.1">
    <property type="nucleotide sequence ID" value="NZ_AWQQ01000030.1"/>
</dbReference>
<dbReference type="AlphaFoldDB" id="A0A2C6MI36"/>
<comment type="similarity">
    <text evidence="2">Belongs to the CRISPR-associated Csm5 family.</text>
</comment>
<organism evidence="8 9">
    <name type="scientific">Desulforamulus profundi</name>
    <dbReference type="NCBI Taxonomy" id="1383067"/>
    <lineage>
        <taxon>Bacteria</taxon>
        <taxon>Bacillati</taxon>
        <taxon>Bacillota</taxon>
        <taxon>Clostridia</taxon>
        <taxon>Eubacteriales</taxon>
        <taxon>Peptococcaceae</taxon>
        <taxon>Desulforamulus</taxon>
    </lineage>
</organism>
<name>A0A2C6MI36_9FIRM</name>
<sequence>MIKNITIKTVSPVHVGGKTQELTPMEAVVTGGNCYVVDETLLGAELLAKKRLDSLAVEISRQGPRFELGGYLKGLGFLNKNFLDKVSIYRCQTPLTKTPGRLRPFVRDAYGQPFVPGSSIKGFIRTAIMYSILKKMKSQQSHQFELFVESIKRKLNEYLRAEDWQRSKPAFKDSIKRNMAAQIENELMQKFNLPVPVSGGRGPTGPNRDFMRVLKVSDSTALSKEALTLQEVQILSLTGTGKEVYLKTPLYAEVIPPGAELSFSVTLDEPLLETFARQNKGNVPFESLRDVMQMIEDFARDIWGYEKDYWQKLTGPGVRNMRDFYSSSPAGWRIGWGSGLVGASLLMLLPVDLAREIRDALFMPRGDAAFPKSRRAVMEDGIPRWPLGWMTVI</sequence>
<dbReference type="InterPro" id="IPR010173">
    <property type="entry name" value="CRISPR-assoc_Csm5"/>
</dbReference>
<feature type="domain" description="CRISPR type III-associated protein" evidence="7">
    <location>
        <begin position="6"/>
        <end position="274"/>
    </location>
</feature>
<evidence type="ECO:0000313" key="9">
    <source>
        <dbReference type="Proteomes" id="UP000222564"/>
    </source>
</evidence>
<dbReference type="InterPro" id="IPR005537">
    <property type="entry name" value="RAMP_III_fam"/>
</dbReference>
<reference evidence="8 9" key="1">
    <citation type="submission" date="2013-09" db="EMBL/GenBank/DDBJ databases">
        <title>Biodegradation of hydrocarbons in the deep terrestrial subsurface : characterization of a microbial consortium composed of two Desulfotomaculum species originating from a deep geological formation.</title>
        <authorList>
            <person name="Aullo T."/>
            <person name="Berlendis S."/>
            <person name="Lascourreges J.-F."/>
            <person name="Dessort D."/>
            <person name="Saint-Laurent S."/>
            <person name="Schraauwers B."/>
            <person name="Mas J."/>
            <person name="Magot M."/>
            <person name="Ranchou-Peyruse A."/>
        </authorList>
    </citation>
    <scope>NUCLEOTIDE SEQUENCE [LARGE SCALE GENOMIC DNA]</scope>
    <source>
        <strain evidence="8 9">Bs107</strain>
    </source>
</reference>
<gene>
    <name evidence="8" type="ORF">P378_05005</name>
</gene>
<evidence type="ECO:0000256" key="6">
    <source>
        <dbReference type="ARBA" id="ARBA00031720"/>
    </source>
</evidence>
<dbReference type="NCBIfam" id="TIGR01899">
    <property type="entry name" value="cas_TM1807_csm5"/>
    <property type="match status" value="1"/>
</dbReference>
<dbReference type="EMBL" id="AWQQ01000030">
    <property type="protein sequence ID" value="PHJ39183.1"/>
    <property type="molecule type" value="Genomic_DNA"/>
</dbReference>